<evidence type="ECO:0000256" key="1">
    <source>
        <dbReference type="ARBA" id="ARBA00005964"/>
    </source>
</evidence>
<comment type="caution">
    <text evidence="5">The sequence shown here is derived from an EMBL/GenBank/DDBJ whole genome shotgun (WGS) entry which is preliminary data.</text>
</comment>
<dbReference type="SUPFAM" id="SSF53474">
    <property type="entry name" value="alpha/beta-Hydrolases"/>
    <property type="match status" value="1"/>
</dbReference>
<keyword evidence="3" id="KW-0812">Transmembrane</keyword>
<dbReference type="InterPro" id="IPR029058">
    <property type="entry name" value="AB_hydrolase_fold"/>
</dbReference>
<accession>A0ABQ9JHQ3</accession>
<protein>
    <recommendedName>
        <fullName evidence="4">Carboxylesterase type B domain-containing protein</fullName>
    </recommendedName>
</protein>
<feature type="non-terminal residue" evidence="5">
    <location>
        <position position="1"/>
    </location>
</feature>
<keyword evidence="3" id="KW-0472">Membrane</keyword>
<dbReference type="InterPro" id="IPR051093">
    <property type="entry name" value="Neuroligin/BSAL"/>
</dbReference>
<dbReference type="PANTHER" id="PTHR43903">
    <property type="entry name" value="NEUROLIGIN"/>
    <property type="match status" value="1"/>
</dbReference>
<evidence type="ECO:0000313" key="6">
    <source>
        <dbReference type="Proteomes" id="UP001162164"/>
    </source>
</evidence>
<gene>
    <name evidence="5" type="ORF">NQ317_007800</name>
</gene>
<dbReference type="EMBL" id="JAPWTJ010000546">
    <property type="protein sequence ID" value="KAJ8977444.1"/>
    <property type="molecule type" value="Genomic_DNA"/>
</dbReference>
<keyword evidence="2" id="KW-0325">Glycoprotein</keyword>
<name>A0ABQ9JHQ3_9CUCU</name>
<proteinExistence type="inferred from homology"/>
<dbReference type="Proteomes" id="UP001162164">
    <property type="component" value="Unassembled WGS sequence"/>
</dbReference>
<evidence type="ECO:0000313" key="5">
    <source>
        <dbReference type="EMBL" id="KAJ8977444.1"/>
    </source>
</evidence>
<reference evidence="5" key="1">
    <citation type="journal article" date="2023" name="Insect Mol. Biol.">
        <title>Genome sequencing provides insights into the evolution of gene families encoding plant cell wall-degrading enzymes in longhorned beetles.</title>
        <authorList>
            <person name="Shin N.R."/>
            <person name="Okamura Y."/>
            <person name="Kirsch R."/>
            <person name="Pauchet Y."/>
        </authorList>
    </citation>
    <scope>NUCLEOTIDE SEQUENCE</scope>
    <source>
        <strain evidence="5">MMC_N1</strain>
    </source>
</reference>
<dbReference type="InterPro" id="IPR002018">
    <property type="entry name" value="CarbesteraseB"/>
</dbReference>
<organism evidence="5 6">
    <name type="scientific">Molorchus minor</name>
    <dbReference type="NCBI Taxonomy" id="1323400"/>
    <lineage>
        <taxon>Eukaryota</taxon>
        <taxon>Metazoa</taxon>
        <taxon>Ecdysozoa</taxon>
        <taxon>Arthropoda</taxon>
        <taxon>Hexapoda</taxon>
        <taxon>Insecta</taxon>
        <taxon>Pterygota</taxon>
        <taxon>Neoptera</taxon>
        <taxon>Endopterygota</taxon>
        <taxon>Coleoptera</taxon>
        <taxon>Polyphaga</taxon>
        <taxon>Cucujiformia</taxon>
        <taxon>Chrysomeloidea</taxon>
        <taxon>Cerambycidae</taxon>
        <taxon>Lamiinae</taxon>
        <taxon>Monochamini</taxon>
        <taxon>Molorchus</taxon>
    </lineage>
</organism>
<evidence type="ECO:0000259" key="4">
    <source>
        <dbReference type="Pfam" id="PF00135"/>
    </source>
</evidence>
<evidence type="ECO:0000256" key="3">
    <source>
        <dbReference type="SAM" id="Phobius"/>
    </source>
</evidence>
<sequence length="842" mass="95034">PESTRKYPVMVYIHGESFEWNSGNPYDGSVLAAYGNVIVVTLNFRLGILGFLKAGTEETSKSNFGIVDQIAALLWVKENIAAFGGDPKAVTLFGHGTGAVCANLLTISPMIMQEHNERLFHRAILMGGTALADWALAANPSEVTYQVANALNCQIHDDFAACLRRKQLREIMAAGVISPAYKTRFGPVVDAIVVPNDPTKSMTQYNDIFRRFELMYGVTEQESIHLLGPVELTHGMLEKERDQELRKYMRTRCEMRPELCLVRTLAEYTASEFSPHDQKYGDYTGHEPDKASLARDALLDILSDARTVASTVQMAKYHSALNLQSYFYVFTHKTRSKEYIRNKSFTAEELPYVFGVPLDGPKFHFTDSYTDQERLFSEVIMTYFCNFAYTGNPNVPRRSEFLTSGTAMSSQFDVEWPEFDATDERYLDLRIPPQPSQGYRRREISYWNDKLPNISENPTFVYSPPPMITKRPTRVHLLPNSPPHRAKHPPPWILERYPPKPVIGTYTNSRPQQTIGTVIMNSDIDRPPEPTVYATVLESTPEAVLQSSTFNIVMVIGGLFLLANLVLLLVLYFKCYRNKKTGSQKTEEAADMSEDEKLSKGEDAFLVNGCNIVKMISKSSKSNDTYEAVKCSEGSGYKLTREMSSSTVDAHTKVRDWIAHEIVNKYSPRFVRRPRQAQNAKSKIPVKEDICIPIEVEKYSTLGRSPTRPVSPSDDHNFQQSIMKTSTITRPKLAKPNKVSVAIDATPTGRGNSVLMQQPIELTKSLDYPHIKHEAEVPLRRSVTLEDFSPRIVDNKNELRKSSTSINLKLAEETKMMIKHCHSNSDPVQDYGGAKIKKIKDI</sequence>
<dbReference type="Pfam" id="PF00135">
    <property type="entry name" value="COesterase"/>
    <property type="match status" value="1"/>
</dbReference>
<keyword evidence="3" id="KW-1133">Transmembrane helix</keyword>
<comment type="similarity">
    <text evidence="1">Belongs to the type-B carboxylesterase/lipase family.</text>
</comment>
<feature type="domain" description="Carboxylesterase type B" evidence="4">
    <location>
        <begin position="2"/>
        <end position="447"/>
    </location>
</feature>
<feature type="transmembrane region" description="Helical" evidence="3">
    <location>
        <begin position="550"/>
        <end position="573"/>
    </location>
</feature>
<keyword evidence="6" id="KW-1185">Reference proteome</keyword>
<evidence type="ECO:0000256" key="2">
    <source>
        <dbReference type="ARBA" id="ARBA00023180"/>
    </source>
</evidence>
<dbReference type="Gene3D" id="3.40.50.1820">
    <property type="entry name" value="alpha/beta hydrolase"/>
    <property type="match status" value="1"/>
</dbReference>